<feature type="region of interest" description="Disordered" evidence="2">
    <location>
        <begin position="1"/>
        <end position="40"/>
    </location>
</feature>
<evidence type="ECO:0000256" key="1">
    <source>
        <dbReference type="ARBA" id="ARBA00006974"/>
    </source>
</evidence>
<reference evidence="3" key="1">
    <citation type="submission" date="2022-06" db="EMBL/GenBank/DDBJ databases">
        <title>Uncovering the hologenomic basis of an extraordinary plant invasion.</title>
        <authorList>
            <person name="Bieker V.C."/>
            <person name="Martin M.D."/>
            <person name="Gilbert T."/>
            <person name="Hodgins K."/>
            <person name="Battlay P."/>
            <person name="Petersen B."/>
            <person name="Wilson J."/>
        </authorList>
    </citation>
    <scope>NUCLEOTIDE SEQUENCE</scope>
    <source>
        <strain evidence="3">AA19_3_7</strain>
        <tissue evidence="3">Leaf</tissue>
    </source>
</reference>
<dbReference type="PANTHER" id="PTHR31929">
    <property type="entry name" value="SAUR-LIKE AUXIN-RESPONSIVE PROTEIN FAMILY-RELATED"/>
    <property type="match status" value="1"/>
</dbReference>
<dbReference type="Proteomes" id="UP001206925">
    <property type="component" value="Unassembled WGS sequence"/>
</dbReference>
<comment type="similarity">
    <text evidence="1">Belongs to the ARG7 family.</text>
</comment>
<evidence type="ECO:0000313" key="3">
    <source>
        <dbReference type="EMBL" id="KAI7756778.1"/>
    </source>
</evidence>
<dbReference type="AlphaFoldDB" id="A0AAD5GZ29"/>
<dbReference type="Pfam" id="PF02519">
    <property type="entry name" value="Auxin_inducible"/>
    <property type="match status" value="1"/>
</dbReference>
<sequence length="133" mass="15009">PARISSRKTQTLETTTTTATQPTSLKDTLSSTLEKQEADTLKSHNKLTQILALKKNSNFRDDNAYPNDVPKGHFVVYVGETRSRYVIPISWLHHKGFQSLLQQAEEEFGFDHGMGLIIPCHEDDFLSLFSLMG</sequence>
<protein>
    <submittedName>
        <fullName evidence="3">Uncharacterized protein</fullName>
    </submittedName>
</protein>
<comment type="caution">
    <text evidence="3">The sequence shown here is derived from an EMBL/GenBank/DDBJ whole genome shotgun (WGS) entry which is preliminary data.</text>
</comment>
<dbReference type="GO" id="GO:0009733">
    <property type="term" value="P:response to auxin"/>
    <property type="evidence" value="ECO:0007669"/>
    <property type="project" value="InterPro"/>
</dbReference>
<feature type="non-terminal residue" evidence="3">
    <location>
        <position position="1"/>
    </location>
</feature>
<feature type="compositionally biased region" description="Polar residues" evidence="2">
    <location>
        <begin position="24"/>
        <end position="33"/>
    </location>
</feature>
<organism evidence="3 4">
    <name type="scientific">Ambrosia artemisiifolia</name>
    <name type="common">Common ragweed</name>
    <dbReference type="NCBI Taxonomy" id="4212"/>
    <lineage>
        <taxon>Eukaryota</taxon>
        <taxon>Viridiplantae</taxon>
        <taxon>Streptophyta</taxon>
        <taxon>Embryophyta</taxon>
        <taxon>Tracheophyta</taxon>
        <taxon>Spermatophyta</taxon>
        <taxon>Magnoliopsida</taxon>
        <taxon>eudicotyledons</taxon>
        <taxon>Gunneridae</taxon>
        <taxon>Pentapetalae</taxon>
        <taxon>asterids</taxon>
        <taxon>campanulids</taxon>
        <taxon>Asterales</taxon>
        <taxon>Asteraceae</taxon>
        <taxon>Asteroideae</taxon>
        <taxon>Heliantheae alliance</taxon>
        <taxon>Heliantheae</taxon>
        <taxon>Ambrosia</taxon>
    </lineage>
</organism>
<name>A0AAD5GZ29_AMBAR</name>
<accession>A0AAD5GZ29</accession>
<gene>
    <name evidence="3" type="ORF">M8C21_014449</name>
</gene>
<keyword evidence="4" id="KW-1185">Reference proteome</keyword>
<dbReference type="EMBL" id="JAMZMK010000259">
    <property type="protein sequence ID" value="KAI7756778.1"/>
    <property type="molecule type" value="Genomic_DNA"/>
</dbReference>
<evidence type="ECO:0000256" key="2">
    <source>
        <dbReference type="SAM" id="MobiDB-lite"/>
    </source>
</evidence>
<feature type="compositionally biased region" description="Low complexity" evidence="2">
    <location>
        <begin position="9"/>
        <end position="23"/>
    </location>
</feature>
<proteinExistence type="inferred from homology"/>
<evidence type="ECO:0000313" key="4">
    <source>
        <dbReference type="Proteomes" id="UP001206925"/>
    </source>
</evidence>
<dbReference type="InterPro" id="IPR003676">
    <property type="entry name" value="SAUR_fam"/>
</dbReference>